<gene>
    <name evidence="1" type="ORF">LPTSP3_g15050</name>
</gene>
<evidence type="ECO:0000313" key="2">
    <source>
        <dbReference type="Proteomes" id="UP000245263"/>
    </source>
</evidence>
<dbReference type="Proteomes" id="UP000245263">
    <property type="component" value="Chromosome 1"/>
</dbReference>
<sequence length="97" mass="11532">MRVVNLHHEMQLKERSEILEYRKRIVLAEVGSFEIYVESLGAFAYGIICVHEEVVKEWIHMDGISEERERLEEKGIFEHPIFEITCLTDILRDNKED</sequence>
<dbReference type="NCBIfam" id="NF047513">
    <property type="entry name" value="LIC_13246_fam"/>
    <property type="match status" value="1"/>
</dbReference>
<proteinExistence type="predicted"/>
<organism evidence="1 2">
    <name type="scientific">Leptospira kobayashii</name>
    <dbReference type="NCBI Taxonomy" id="1917830"/>
    <lineage>
        <taxon>Bacteria</taxon>
        <taxon>Pseudomonadati</taxon>
        <taxon>Spirochaetota</taxon>
        <taxon>Spirochaetia</taxon>
        <taxon>Leptospirales</taxon>
        <taxon>Leptospiraceae</taxon>
        <taxon>Leptospira</taxon>
    </lineage>
</organism>
<accession>A0ABM7UIJ6</accession>
<protein>
    <submittedName>
        <fullName evidence="1">Uncharacterized protein</fullName>
    </submittedName>
</protein>
<name>A0ABM7UIJ6_9LEPT</name>
<dbReference type="EMBL" id="AP025028">
    <property type="protein sequence ID" value="BDA78575.1"/>
    <property type="molecule type" value="Genomic_DNA"/>
</dbReference>
<keyword evidence="2" id="KW-1185">Reference proteome</keyword>
<reference evidence="1 2" key="1">
    <citation type="submission" date="2021-08" db="EMBL/GenBank/DDBJ databases">
        <title>Complete genome sequence of Leptospira kobayashii strain E30.</title>
        <authorList>
            <person name="Nakao R."/>
            <person name="Nakamura S."/>
            <person name="Masuzawa T."/>
            <person name="Koizumi N."/>
        </authorList>
    </citation>
    <scope>NUCLEOTIDE SEQUENCE [LARGE SCALE GENOMIC DNA]</scope>
    <source>
        <strain evidence="1 2">E30</strain>
    </source>
</reference>
<evidence type="ECO:0000313" key="1">
    <source>
        <dbReference type="EMBL" id="BDA78575.1"/>
    </source>
</evidence>